<proteinExistence type="predicted"/>
<gene>
    <name evidence="2" type="ORF">EUTSA_v10005284mg</name>
</gene>
<feature type="compositionally biased region" description="Basic and acidic residues" evidence="1">
    <location>
        <begin position="16"/>
        <end position="25"/>
    </location>
</feature>
<dbReference type="eggNOG" id="ENOG502R7IU">
    <property type="taxonomic scope" value="Eukaryota"/>
</dbReference>
<sequence>MAPFYALFTGLCGFREKTRPPEKVETGNQSSSPLETKEREQTSNDLQNKECNDLQNKQSDDRDIIASDDDNNELPLPPARKAALRGTYSCNNMVLEKSGSTTKKKLSASLTIQMPRASSMAKKHDGEEDKSVRKRKLKAKNSILVRPIILGEKCRVLAEQEGGEDHSQRMPNNSICHPISLSSISISRTNSKIDMNAIPVKEKSEDSIQKEGK</sequence>
<dbReference type="Proteomes" id="UP000030689">
    <property type="component" value="Unassembled WGS sequence"/>
</dbReference>
<evidence type="ECO:0000313" key="2">
    <source>
        <dbReference type="EMBL" id="ESQ32143.1"/>
    </source>
</evidence>
<dbReference type="KEGG" id="eus:EUTSA_v10005284mg"/>
<reference evidence="2 3" key="1">
    <citation type="journal article" date="2013" name="Front. Plant Sci.">
        <title>The Reference Genome of the Halophytic Plant Eutrema salsugineum.</title>
        <authorList>
            <person name="Yang R."/>
            <person name="Jarvis D.E."/>
            <person name="Chen H."/>
            <person name="Beilstein M.A."/>
            <person name="Grimwood J."/>
            <person name="Jenkins J."/>
            <person name="Shu S."/>
            <person name="Prochnik S."/>
            <person name="Xin M."/>
            <person name="Ma C."/>
            <person name="Schmutz J."/>
            <person name="Wing R.A."/>
            <person name="Mitchell-Olds T."/>
            <person name="Schumaker K.S."/>
            <person name="Wang X."/>
        </authorList>
    </citation>
    <scope>NUCLEOTIDE SEQUENCE [LARGE SCALE GENOMIC DNA]</scope>
</reference>
<keyword evidence="3" id="KW-1185">Reference proteome</keyword>
<feature type="compositionally biased region" description="Basic and acidic residues" evidence="1">
    <location>
        <begin position="35"/>
        <end position="65"/>
    </location>
</feature>
<evidence type="ECO:0000256" key="1">
    <source>
        <dbReference type="SAM" id="MobiDB-lite"/>
    </source>
</evidence>
<dbReference type="PANTHER" id="PTHR36801">
    <property type="entry name" value="OS06G0150200 PROTEIN"/>
    <property type="match status" value="1"/>
</dbReference>
<evidence type="ECO:0000313" key="3">
    <source>
        <dbReference type="Proteomes" id="UP000030689"/>
    </source>
</evidence>
<dbReference type="EMBL" id="KI517748">
    <property type="protein sequence ID" value="ESQ32143.1"/>
    <property type="molecule type" value="Genomic_DNA"/>
</dbReference>
<protein>
    <submittedName>
        <fullName evidence="2">Uncharacterized protein</fullName>
    </submittedName>
</protein>
<dbReference type="AlphaFoldDB" id="V4KXM1"/>
<organism evidence="2 3">
    <name type="scientific">Eutrema salsugineum</name>
    <name type="common">Saltwater cress</name>
    <name type="synonym">Sisymbrium salsugineum</name>
    <dbReference type="NCBI Taxonomy" id="72664"/>
    <lineage>
        <taxon>Eukaryota</taxon>
        <taxon>Viridiplantae</taxon>
        <taxon>Streptophyta</taxon>
        <taxon>Embryophyta</taxon>
        <taxon>Tracheophyta</taxon>
        <taxon>Spermatophyta</taxon>
        <taxon>Magnoliopsida</taxon>
        <taxon>eudicotyledons</taxon>
        <taxon>Gunneridae</taxon>
        <taxon>Pentapetalae</taxon>
        <taxon>rosids</taxon>
        <taxon>malvids</taxon>
        <taxon>Brassicales</taxon>
        <taxon>Brassicaceae</taxon>
        <taxon>Eutremeae</taxon>
        <taxon>Eutrema</taxon>
    </lineage>
</organism>
<dbReference type="OMA" id="STYHPKQ"/>
<name>V4KXM1_EUTSA</name>
<dbReference type="PANTHER" id="PTHR36801:SF3">
    <property type="entry name" value="OS06G0150300 PROTEIN"/>
    <property type="match status" value="1"/>
</dbReference>
<accession>V4KXM1</accession>
<feature type="region of interest" description="Disordered" evidence="1">
    <location>
        <begin position="16"/>
        <end position="80"/>
    </location>
</feature>
<dbReference type="Gramene" id="ESQ32143">
    <property type="protein sequence ID" value="ESQ32143"/>
    <property type="gene ID" value="EUTSA_v10005284mg"/>
</dbReference>